<dbReference type="SUPFAM" id="SSF56672">
    <property type="entry name" value="DNA/RNA polymerases"/>
    <property type="match status" value="1"/>
</dbReference>
<dbReference type="PROSITE" id="PS50879">
    <property type="entry name" value="RNASE_H_1"/>
    <property type="match status" value="1"/>
</dbReference>
<accession>A0AAN7MNW1</accession>
<evidence type="ECO:0000256" key="5">
    <source>
        <dbReference type="ARBA" id="ARBA00022801"/>
    </source>
</evidence>
<dbReference type="InterPro" id="IPR002156">
    <property type="entry name" value="RNaseH_domain"/>
</dbReference>
<evidence type="ECO:0000259" key="8">
    <source>
        <dbReference type="PROSITE" id="PS50994"/>
    </source>
</evidence>
<dbReference type="Proteomes" id="UP001333110">
    <property type="component" value="Unassembled WGS sequence"/>
</dbReference>
<keyword evidence="5" id="KW-0378">Hydrolase</keyword>
<dbReference type="GO" id="GO:0004523">
    <property type="term" value="F:RNA-DNA hybrid ribonuclease activity"/>
    <property type="evidence" value="ECO:0007669"/>
    <property type="project" value="InterPro"/>
</dbReference>
<keyword evidence="6" id="KW-0695">RNA-directed DNA polymerase</keyword>
<comment type="caution">
    <text evidence="9">The sequence shown here is derived from an EMBL/GenBank/DDBJ whole genome shotgun (WGS) entry which is preliminary data.</text>
</comment>
<dbReference type="CDD" id="cd09273">
    <property type="entry name" value="RNase_HI_RT_Bel"/>
    <property type="match status" value="1"/>
</dbReference>
<dbReference type="GO" id="GO:0003964">
    <property type="term" value="F:RNA-directed DNA polymerase activity"/>
    <property type="evidence" value="ECO:0007669"/>
    <property type="project" value="UniProtKB-KW"/>
</dbReference>
<feature type="domain" description="RNase H type-1" evidence="7">
    <location>
        <begin position="569"/>
        <end position="715"/>
    </location>
</feature>
<evidence type="ECO:0000313" key="10">
    <source>
        <dbReference type="Proteomes" id="UP001333110"/>
    </source>
</evidence>
<keyword evidence="4" id="KW-0255">Endonuclease</keyword>
<evidence type="ECO:0000259" key="7">
    <source>
        <dbReference type="PROSITE" id="PS50879"/>
    </source>
</evidence>
<dbReference type="Pfam" id="PF00075">
    <property type="entry name" value="RNase_H"/>
    <property type="match status" value="1"/>
</dbReference>
<evidence type="ECO:0000256" key="2">
    <source>
        <dbReference type="ARBA" id="ARBA00022695"/>
    </source>
</evidence>
<dbReference type="Gene3D" id="2.30.30.850">
    <property type="match status" value="1"/>
</dbReference>
<dbReference type="Gene3D" id="3.30.420.10">
    <property type="entry name" value="Ribonuclease H-like superfamily/Ribonuclease H"/>
    <property type="match status" value="4"/>
</dbReference>
<dbReference type="InterPro" id="IPR012337">
    <property type="entry name" value="RNaseH-like_sf"/>
</dbReference>
<dbReference type="PROSITE" id="PS50994">
    <property type="entry name" value="INTEGRASE"/>
    <property type="match status" value="1"/>
</dbReference>
<evidence type="ECO:0000256" key="6">
    <source>
        <dbReference type="ARBA" id="ARBA00022918"/>
    </source>
</evidence>
<evidence type="ECO:0000313" key="9">
    <source>
        <dbReference type="EMBL" id="KAK4810630.1"/>
    </source>
</evidence>
<dbReference type="Pfam" id="PF00665">
    <property type="entry name" value="rve"/>
    <property type="match status" value="1"/>
</dbReference>
<feature type="domain" description="Integrase catalytic" evidence="8">
    <location>
        <begin position="838"/>
        <end position="934"/>
    </location>
</feature>
<dbReference type="InterPro" id="IPR041588">
    <property type="entry name" value="Integrase_H2C2"/>
</dbReference>
<dbReference type="Gene3D" id="3.10.20.370">
    <property type="match status" value="1"/>
</dbReference>
<proteinExistence type="predicted"/>
<keyword evidence="2" id="KW-0548">Nucleotidyltransferase</keyword>
<dbReference type="GO" id="GO:0015074">
    <property type="term" value="P:DNA integration"/>
    <property type="evidence" value="ECO:0007669"/>
    <property type="project" value="InterPro"/>
</dbReference>
<dbReference type="InterPro" id="IPR043128">
    <property type="entry name" value="Rev_trsase/Diguanyl_cyclase"/>
</dbReference>
<dbReference type="GO" id="GO:0003676">
    <property type="term" value="F:nucleic acid binding"/>
    <property type="evidence" value="ECO:0007669"/>
    <property type="project" value="InterPro"/>
</dbReference>
<dbReference type="Pfam" id="PF18697">
    <property type="entry name" value="MLVIN_C"/>
    <property type="match status" value="1"/>
</dbReference>
<dbReference type="InterPro" id="IPR040643">
    <property type="entry name" value="MLVIN_C"/>
</dbReference>
<protein>
    <submittedName>
        <fullName evidence="9">Uncharacterized protein</fullName>
    </submittedName>
</protein>
<dbReference type="EMBL" id="JAUNZN010000018">
    <property type="protein sequence ID" value="KAK4810630.1"/>
    <property type="molecule type" value="Genomic_DNA"/>
</dbReference>
<evidence type="ECO:0000256" key="1">
    <source>
        <dbReference type="ARBA" id="ARBA00022679"/>
    </source>
</evidence>
<keyword evidence="1" id="KW-0808">Transferase</keyword>
<dbReference type="AlphaFoldDB" id="A0AAN7MNW1"/>
<dbReference type="PANTHER" id="PTHR41694">
    <property type="entry name" value="ENDOGENOUS RETROVIRUS GROUP K MEMBER POL PROTEIN"/>
    <property type="match status" value="1"/>
</dbReference>
<name>A0AAN7MNW1_MYCAM</name>
<dbReference type="InterPro" id="IPR036397">
    <property type="entry name" value="RNaseH_sf"/>
</dbReference>
<evidence type="ECO:0000256" key="4">
    <source>
        <dbReference type="ARBA" id="ARBA00022759"/>
    </source>
</evidence>
<keyword evidence="10" id="KW-1185">Reference proteome</keyword>
<dbReference type="Gene3D" id="1.10.340.70">
    <property type="match status" value="1"/>
</dbReference>
<dbReference type="Gene3D" id="3.30.70.270">
    <property type="match status" value="2"/>
</dbReference>
<dbReference type="Pfam" id="PF17921">
    <property type="entry name" value="Integrase_H2C2"/>
    <property type="match status" value="1"/>
</dbReference>
<sequence>MGQKITVYVPHMVISVLEQKGGHWLSPSRMLKYQVTLLEQDDVELKTTTAVNPAMFLSLEMGESLHHDCLQAIEQVYSSRQDLKDEPLPNPDLELFMDGSSFVRDGKRMAGYAVVTTTQVMKAEALPHRKQIRAHGAIWKERGLLSAQEEILQLLQDIQQPKEVAVMHCKAHQFGQTVVNVGNRLADKTAREAAEQSILALVPVKQVKLPTPKPNYGKLDRLLAEQLRAVENEVDLHPVVANSYTLLTKLQNKQVWFTVLDLKDAFFCLPLAKESQNLIAFEWESPTTGRKTQLTWTYVDDLLIATETKSDCIQWTINLLNFWGLNGYRVSQQKAQMVRQQVTCLGYELSGGQRELGTERKEAICRTPLPQTVKELRTFLGMAGWCRLWIYNYGIAKPLYELLKNNPTQLIRSRKAQNAFKMLKKELMKAPALGLPDVTKPFWLFSHEKQDIALGLDEVSKGWPGCLRAVAAVVLNIQEARKFTLGQKNHSAVSAVLEQKRNHWLSPSRFLQYQAILVEPDDVNIEVTNVTNPASFLSGVTSESLIHDCLETIETVYSSRPDLKEEPLEDAQDSWFTDGSSFVRQGIRKAGYAVTTASKVIESQSLPAGTSAQKAEIIALTRALELAKGKKINIWTDSKYAFGVVHAHGAIWKERGLLTAQGRQIKHAEEILHLLEAVQLPTKVAIMHCRGHLKGNTDQEKGNRLADYDAKQAAEGMQKSLTLIPDNRSRSLGDQENVEYSRADKELIEEMGGQVPSKGWAHLSDGRIIIPAKQVWGVVKEEHNKTHWGADSLYKFLNQKLIGRNLYTTVRQVTQQCEICLKNDPNTGNRAQLGSIGRGNVPGDHWQIDFSELPRKGGYRYLLVLTDTFSGWPEAFPCRTNKAREVTKVLLNEIIPRFRVPTVISSDKGYTFLRRSSATGQQTIRNRLAITHTLQTTSQRASRKNDVKKQTYIGIRHYLLHYFGYVAKENLSPFEILYGRPYQAKYQGEDLNQLGNYYLQNYVISLGKQLEKINKTVLGTRAKGLDHPIHPFSPGDWVYVKNFSGDPLEEKWNGPYQVLLTTFTAIKGERVPLIVFECHSNSDYTPYIYSRYQGLTYMRFTLVRPCTNFCFLRALR</sequence>
<keyword evidence="3" id="KW-0540">Nuclease</keyword>
<gene>
    <name evidence="9" type="ORF">QYF61_007367</name>
</gene>
<dbReference type="InterPro" id="IPR001584">
    <property type="entry name" value="Integrase_cat-core"/>
</dbReference>
<dbReference type="SUPFAM" id="SSF53098">
    <property type="entry name" value="Ribonuclease H-like"/>
    <property type="match status" value="3"/>
</dbReference>
<dbReference type="PANTHER" id="PTHR41694:SF5">
    <property type="entry name" value="RIBONUCLEASE H"/>
    <property type="match status" value="1"/>
</dbReference>
<reference evidence="9 10" key="1">
    <citation type="journal article" date="2023" name="J. Hered.">
        <title>Chromosome-level genome of the wood stork (Mycteria americana) provides insight into avian chromosome evolution.</title>
        <authorList>
            <person name="Flamio R. Jr."/>
            <person name="Ramstad K.M."/>
        </authorList>
    </citation>
    <scope>NUCLEOTIDE SEQUENCE [LARGE SCALE GENOMIC DNA]</scope>
    <source>
        <strain evidence="9">JAX WOST 10</strain>
    </source>
</reference>
<evidence type="ECO:0000256" key="3">
    <source>
        <dbReference type="ARBA" id="ARBA00022722"/>
    </source>
</evidence>
<organism evidence="9 10">
    <name type="scientific">Mycteria americana</name>
    <name type="common">Wood stork</name>
    <dbReference type="NCBI Taxonomy" id="33587"/>
    <lineage>
        <taxon>Eukaryota</taxon>
        <taxon>Metazoa</taxon>
        <taxon>Chordata</taxon>
        <taxon>Craniata</taxon>
        <taxon>Vertebrata</taxon>
        <taxon>Euteleostomi</taxon>
        <taxon>Archelosauria</taxon>
        <taxon>Archosauria</taxon>
        <taxon>Dinosauria</taxon>
        <taxon>Saurischia</taxon>
        <taxon>Theropoda</taxon>
        <taxon>Coelurosauria</taxon>
        <taxon>Aves</taxon>
        <taxon>Neognathae</taxon>
        <taxon>Neoaves</taxon>
        <taxon>Aequornithes</taxon>
        <taxon>Ciconiiformes</taxon>
        <taxon>Ciconiidae</taxon>
        <taxon>Mycteria</taxon>
    </lineage>
</organism>
<dbReference type="InterPro" id="IPR043502">
    <property type="entry name" value="DNA/RNA_pol_sf"/>
</dbReference>